<reference evidence="2 3" key="1">
    <citation type="submission" date="2017-11" db="EMBL/GenBank/DDBJ databases">
        <title>Genome sequence of Entomoplasma ellychniae ELCN-1 (ATCC 43707).</title>
        <authorList>
            <person name="Lo W.-S."/>
            <person name="Gasparich G.E."/>
            <person name="Kuo C.-H."/>
        </authorList>
    </citation>
    <scope>NUCLEOTIDE SEQUENCE [LARGE SCALE GENOMIC DNA]</scope>
    <source>
        <strain evidence="2 3">ELCN-1</strain>
    </source>
</reference>
<evidence type="ECO:0000313" key="2">
    <source>
        <dbReference type="EMBL" id="PPE04333.1"/>
    </source>
</evidence>
<protein>
    <submittedName>
        <fullName evidence="2">Uncharacterized protein</fullName>
    </submittedName>
</protein>
<evidence type="ECO:0000313" key="3">
    <source>
        <dbReference type="Proteomes" id="UP000239010"/>
    </source>
</evidence>
<dbReference type="AlphaFoldDB" id="A0A8E2QWR3"/>
<gene>
    <name evidence="2" type="ORF">EELLY_v1c00070</name>
</gene>
<name>A0A8E2QWR3_9MOLU</name>
<keyword evidence="1" id="KW-0812">Transmembrane</keyword>
<accession>A0A8E2QWR3</accession>
<keyword evidence="3" id="KW-1185">Reference proteome</keyword>
<feature type="transmembrane region" description="Helical" evidence="1">
    <location>
        <begin position="44"/>
        <end position="64"/>
    </location>
</feature>
<dbReference type="RefSeq" id="WP_104205491.1">
    <property type="nucleotide sequence ID" value="NZ_PHND01000001.1"/>
</dbReference>
<feature type="transmembrane region" description="Helical" evidence="1">
    <location>
        <begin position="12"/>
        <end position="32"/>
    </location>
</feature>
<keyword evidence="1" id="KW-0472">Membrane</keyword>
<dbReference type="EMBL" id="PHND01000001">
    <property type="protein sequence ID" value="PPE04333.1"/>
    <property type="molecule type" value="Genomic_DNA"/>
</dbReference>
<proteinExistence type="predicted"/>
<dbReference type="Proteomes" id="UP000239010">
    <property type="component" value="Unassembled WGS sequence"/>
</dbReference>
<sequence length="125" mass="14886">MKTQIKQLKLKVLIMLIIEALITLVIITWSSLTTTSNKVDQDIILFNFMLGYIIFLLHLMYFFLKRKAMIKHFKVSIENKQIFSSYIFKRIKDGKKNFFNLLINQKELTNVLKSVKRLQKEDQNV</sequence>
<keyword evidence="1" id="KW-1133">Transmembrane helix</keyword>
<comment type="caution">
    <text evidence="2">The sequence shown here is derived from an EMBL/GenBank/DDBJ whole genome shotgun (WGS) entry which is preliminary data.</text>
</comment>
<evidence type="ECO:0000256" key="1">
    <source>
        <dbReference type="SAM" id="Phobius"/>
    </source>
</evidence>
<organism evidence="2 3">
    <name type="scientific">Entomoplasma ellychniae</name>
    <dbReference type="NCBI Taxonomy" id="2114"/>
    <lineage>
        <taxon>Bacteria</taxon>
        <taxon>Bacillati</taxon>
        <taxon>Mycoplasmatota</taxon>
        <taxon>Mollicutes</taxon>
        <taxon>Entomoplasmatales</taxon>
        <taxon>Entomoplasmataceae</taxon>
        <taxon>Entomoplasma</taxon>
    </lineage>
</organism>